<gene>
    <name evidence="3" type="ORF">ABB37_04484</name>
</gene>
<organism evidence="3 4">
    <name type="scientific">Leptomonas pyrrhocoris</name>
    <name type="common">Firebug parasite</name>
    <dbReference type="NCBI Taxonomy" id="157538"/>
    <lineage>
        <taxon>Eukaryota</taxon>
        <taxon>Discoba</taxon>
        <taxon>Euglenozoa</taxon>
        <taxon>Kinetoplastea</taxon>
        <taxon>Metakinetoplastina</taxon>
        <taxon>Trypanosomatida</taxon>
        <taxon>Trypanosomatidae</taxon>
        <taxon>Leishmaniinae</taxon>
        <taxon>Leptomonas</taxon>
    </lineage>
</organism>
<dbReference type="VEuPathDB" id="TriTrypDB:LpyrH10_07_2910"/>
<feature type="compositionally biased region" description="Low complexity" evidence="1">
    <location>
        <begin position="485"/>
        <end position="511"/>
    </location>
</feature>
<evidence type="ECO:0000313" key="4">
    <source>
        <dbReference type="Proteomes" id="UP000037923"/>
    </source>
</evidence>
<dbReference type="GeneID" id="26904775"/>
<keyword evidence="4" id="KW-1185">Reference proteome</keyword>
<name>A0A0M9G2L2_LEPPY</name>
<keyword evidence="2" id="KW-1133">Transmembrane helix</keyword>
<feature type="compositionally biased region" description="Basic and acidic residues" evidence="1">
    <location>
        <begin position="285"/>
        <end position="308"/>
    </location>
</feature>
<evidence type="ECO:0000256" key="2">
    <source>
        <dbReference type="SAM" id="Phobius"/>
    </source>
</evidence>
<evidence type="ECO:0000313" key="3">
    <source>
        <dbReference type="EMBL" id="KPA81140.1"/>
    </source>
</evidence>
<dbReference type="OMA" id="NDDWTVH"/>
<keyword evidence="2" id="KW-0472">Membrane</keyword>
<comment type="caution">
    <text evidence="3">The sequence shown here is derived from an EMBL/GenBank/DDBJ whole genome shotgun (WGS) entry which is preliminary data.</text>
</comment>
<sequence length="610" mass="63972">MATLKDGRFVFIHADSHHLLLERPSAISDDAATRATSSTPLATQLLYGGVVYAFALNKAQTRIAMVCPSVSAAASATPNPERLDAPQAVLRLFSFSNGEVGELLTELITAMAQRVAWVGDRYLALDVPPDKDRSTPFTSPANSKTTPSNTSSTILVEVGKAPVRLRVIREDTTSASPAAGPGFILCDICTTRRSLRLWDLQRNKMMSECQLPNRRCRHGKARVAVATSSDGPFVFVVNDDWTVHGFYVGRSGTVHTPRPVLTQFESQTVNRALQGNTSAAAINKVEGRGDEGADRSEREEENVPDRTGRSPRSSSTHGVALPAPKLHTRMLSETQVLLALTGSSTVLQCTYNPKGKDEELKVVAKMRLTRRFHATAEVVGLSKKACLVCQRDAAANNDDDDDEPAKSVCTYFALPLEMKPTGQAAAEAVVAVTESTEEGTESGGVGCSGGVAVGEGSAAAATTEQKRKRKRNKKAAAASDAESDGAATLPPSTAAAAAANEAAAGASSPPAGRGGTGGPTQRAVERLLVHAGISEKIQLPNAFTRDGGSSGAREGRSTPAVPTDAANGGGTNSPSPNNKKRLSTDALYTAGGVVVGAVVMMCVMRKLALL</sequence>
<keyword evidence="2" id="KW-0812">Transmembrane</keyword>
<accession>A0A0M9G2L2</accession>
<feature type="region of interest" description="Disordered" evidence="1">
    <location>
        <begin position="539"/>
        <end position="580"/>
    </location>
</feature>
<dbReference type="Proteomes" id="UP000037923">
    <property type="component" value="Unassembled WGS sequence"/>
</dbReference>
<feature type="region of interest" description="Disordered" evidence="1">
    <location>
        <begin position="129"/>
        <end position="150"/>
    </location>
</feature>
<protein>
    <submittedName>
        <fullName evidence="3">Uncharacterized protein</fullName>
    </submittedName>
</protein>
<feature type="region of interest" description="Disordered" evidence="1">
    <location>
        <begin position="275"/>
        <end position="324"/>
    </location>
</feature>
<dbReference type="EMBL" id="LGTL01000007">
    <property type="protein sequence ID" value="KPA81140.1"/>
    <property type="molecule type" value="Genomic_DNA"/>
</dbReference>
<feature type="region of interest" description="Disordered" evidence="1">
    <location>
        <begin position="457"/>
        <end position="520"/>
    </location>
</feature>
<feature type="compositionally biased region" description="Low complexity" evidence="1">
    <location>
        <begin position="138"/>
        <end position="150"/>
    </location>
</feature>
<evidence type="ECO:0000256" key="1">
    <source>
        <dbReference type="SAM" id="MobiDB-lite"/>
    </source>
</evidence>
<dbReference type="RefSeq" id="XP_015659579.1">
    <property type="nucleotide sequence ID" value="XM_015802178.1"/>
</dbReference>
<dbReference type="AlphaFoldDB" id="A0A0M9G2L2"/>
<dbReference type="OrthoDB" id="273569at2759"/>
<proteinExistence type="predicted"/>
<feature type="transmembrane region" description="Helical" evidence="2">
    <location>
        <begin position="586"/>
        <end position="604"/>
    </location>
</feature>
<reference evidence="3 4" key="1">
    <citation type="submission" date="2015-07" db="EMBL/GenBank/DDBJ databases">
        <title>High-quality genome of monoxenous trypanosomatid Leptomonas pyrrhocoris.</title>
        <authorList>
            <person name="Flegontov P."/>
            <person name="Butenko A."/>
            <person name="Firsov S."/>
            <person name="Vlcek C."/>
            <person name="Logacheva M.D."/>
            <person name="Field M."/>
            <person name="Filatov D."/>
            <person name="Flegontova O."/>
            <person name="Gerasimov E."/>
            <person name="Jackson A.P."/>
            <person name="Kelly S."/>
            <person name="Opperdoes F."/>
            <person name="O'Reilly A."/>
            <person name="Votypka J."/>
            <person name="Yurchenko V."/>
            <person name="Lukes J."/>
        </authorList>
    </citation>
    <scope>NUCLEOTIDE SEQUENCE [LARGE SCALE GENOMIC DNA]</scope>
    <source>
        <strain evidence="3">H10</strain>
    </source>
</reference>